<evidence type="ECO:0000313" key="1">
    <source>
        <dbReference type="EMBL" id="HAG5768651.1"/>
    </source>
</evidence>
<comment type="caution">
    <text evidence="1">The sequence shown here is derived from an EMBL/GenBank/DDBJ whole genome shotgun (WGS) entry which is preliminary data.</text>
</comment>
<dbReference type="AlphaFoldDB" id="A0A765T283"/>
<accession>A0A765T283</accession>
<protein>
    <submittedName>
        <fullName evidence="1">Cytoplasmic protein</fullName>
    </submittedName>
</protein>
<gene>
    <name evidence="1" type="ORF">GGB84_000219</name>
</gene>
<organism evidence="1">
    <name type="scientific">Escherichia coli</name>
    <dbReference type="NCBI Taxonomy" id="562"/>
    <lineage>
        <taxon>Bacteria</taxon>
        <taxon>Pseudomonadati</taxon>
        <taxon>Pseudomonadota</taxon>
        <taxon>Gammaproteobacteria</taxon>
        <taxon>Enterobacterales</taxon>
        <taxon>Enterobacteriaceae</taxon>
        <taxon>Escherichia</taxon>
    </lineage>
</organism>
<proteinExistence type="predicted"/>
<reference evidence="1" key="1">
    <citation type="journal article" date="2018" name="Genome Biol.">
        <title>SKESA: strategic k-mer extension for scrupulous assemblies.</title>
        <authorList>
            <person name="Souvorov A."/>
            <person name="Agarwala R."/>
            <person name="Lipman D.J."/>
        </authorList>
    </citation>
    <scope>NUCLEOTIDE SEQUENCE [LARGE SCALE GENOMIC DNA]</scope>
    <source>
        <strain evidence="1">1839</strain>
    </source>
</reference>
<reference evidence="1" key="2">
    <citation type="submission" date="2020-02" db="EMBL/GenBank/DDBJ databases">
        <authorList>
            <consortium name="NCBI Pathogen Detection Project"/>
        </authorList>
    </citation>
    <scope>NUCLEOTIDE SEQUENCE</scope>
    <source>
        <strain evidence="1">1839</strain>
    </source>
</reference>
<name>A0A765T283_ECOLX</name>
<dbReference type="EMBL" id="DAAYTU010000001">
    <property type="protein sequence ID" value="HAG5768651.1"/>
    <property type="molecule type" value="Genomic_DNA"/>
</dbReference>
<sequence length="178" mass="20430">MSEPASFFLHAHITESNLEKFLHSPATNIKDYDDWLPWFTEKRRMYGEPAEMLNDLATCNSGESEKNIYAEHINFNKNTQIVTMDHIFLSESYETFMPLLACVRGIEKFITPGENNFALIYYYWWGSEKEVAIALEFDTSGSSITANPKAENLAIADAFFDEHGEALAEELYNKQGYI</sequence>